<keyword evidence="7" id="KW-1185">Reference proteome</keyword>
<comment type="caution">
    <text evidence="6">The sequence shown here is derived from an EMBL/GenBank/DDBJ whole genome shotgun (WGS) entry which is preliminary data.</text>
</comment>
<dbReference type="Pfam" id="PF04107">
    <property type="entry name" value="GCS2"/>
    <property type="match status" value="1"/>
</dbReference>
<name>A0ABP8NXI0_9NOCA</name>
<dbReference type="InterPro" id="IPR050141">
    <property type="entry name" value="GCL_type2/YbdK_subfam"/>
</dbReference>
<evidence type="ECO:0000256" key="4">
    <source>
        <dbReference type="ARBA" id="ARBA00048819"/>
    </source>
</evidence>
<dbReference type="Gene3D" id="3.30.590.20">
    <property type="match status" value="1"/>
</dbReference>
<comment type="function">
    <text evidence="5">ATP-dependent carboxylate-amine ligase which exhibits weak glutamate--cysteine ligase activity.</text>
</comment>
<reference evidence="7" key="1">
    <citation type="journal article" date="2019" name="Int. J. Syst. Evol. Microbiol.">
        <title>The Global Catalogue of Microorganisms (GCM) 10K type strain sequencing project: providing services to taxonomists for standard genome sequencing and annotation.</title>
        <authorList>
            <consortium name="The Broad Institute Genomics Platform"/>
            <consortium name="The Broad Institute Genome Sequencing Center for Infectious Disease"/>
            <person name="Wu L."/>
            <person name="Ma J."/>
        </authorList>
    </citation>
    <scope>NUCLEOTIDE SEQUENCE [LARGE SCALE GENOMIC DNA]</scope>
    <source>
        <strain evidence="7">JCM 32206</strain>
    </source>
</reference>
<sequence length="358" mass="39228">MGVEEEFLLVDPETGQPLMRNAAVAATAAELGVDLQLELSQCQVETNSPVCTDGRGLRSHLLEARSLVAAAAVRNGCRLVAAGTPIIGPPRMPISDRDRYRRMAQRFGVLAVEQGICGCHIHIDVADRETAIQVCNQVRPWLPSLLALGANSSVHRGIDSGFAGWRSILWSRWPAAGPPPFFASKQDYESTVSMMIDSGLLLDEQMIYWDIRPSSHLPTVEVRVADVQPTVDEAVLVATLVRALVMTAVRAIDRGDRPPDIRLEMLQAATWLAARDGLRGNGIDPCTARPVPAPRQLEMLLGHVRDSLDELGEYRRVHAMVNQQVEHGNGAIWQRGTLEGRRNAVELVQLAARRTLQG</sequence>
<dbReference type="InterPro" id="IPR006336">
    <property type="entry name" value="GCS2"/>
</dbReference>
<evidence type="ECO:0000256" key="1">
    <source>
        <dbReference type="ARBA" id="ARBA00022598"/>
    </source>
</evidence>
<evidence type="ECO:0000313" key="7">
    <source>
        <dbReference type="Proteomes" id="UP001501183"/>
    </source>
</evidence>
<evidence type="ECO:0000256" key="5">
    <source>
        <dbReference type="HAMAP-Rule" id="MF_01609"/>
    </source>
</evidence>
<dbReference type="HAMAP" id="MF_01609">
    <property type="entry name" value="Glu_cys_ligase_2"/>
    <property type="match status" value="1"/>
</dbReference>
<comment type="catalytic activity">
    <reaction evidence="4 5">
        <text>L-cysteine + L-glutamate + ATP = gamma-L-glutamyl-L-cysteine + ADP + phosphate + H(+)</text>
        <dbReference type="Rhea" id="RHEA:13285"/>
        <dbReference type="ChEBI" id="CHEBI:15378"/>
        <dbReference type="ChEBI" id="CHEBI:29985"/>
        <dbReference type="ChEBI" id="CHEBI:30616"/>
        <dbReference type="ChEBI" id="CHEBI:35235"/>
        <dbReference type="ChEBI" id="CHEBI:43474"/>
        <dbReference type="ChEBI" id="CHEBI:58173"/>
        <dbReference type="ChEBI" id="CHEBI:456216"/>
        <dbReference type="EC" id="6.3.2.2"/>
    </reaction>
</comment>
<dbReference type="EC" id="6.3.2.2" evidence="5"/>
<dbReference type="GO" id="GO:0016874">
    <property type="term" value="F:ligase activity"/>
    <property type="evidence" value="ECO:0007669"/>
    <property type="project" value="UniProtKB-KW"/>
</dbReference>
<comment type="similarity">
    <text evidence="5">Belongs to the glutamate--cysteine ligase type 2 family. YbdK subfamily.</text>
</comment>
<accession>A0ABP8NXI0</accession>
<dbReference type="NCBIfam" id="NF010041">
    <property type="entry name" value="PRK13517.1-1"/>
    <property type="match status" value="1"/>
</dbReference>
<dbReference type="PANTHER" id="PTHR36510">
    <property type="entry name" value="GLUTAMATE--CYSTEINE LIGASE 2-RELATED"/>
    <property type="match status" value="1"/>
</dbReference>
<keyword evidence="2 5" id="KW-0547">Nucleotide-binding</keyword>
<dbReference type="InterPro" id="IPR014746">
    <property type="entry name" value="Gln_synth/guanido_kin_cat_dom"/>
</dbReference>
<evidence type="ECO:0000256" key="2">
    <source>
        <dbReference type="ARBA" id="ARBA00022741"/>
    </source>
</evidence>
<dbReference type="PANTHER" id="PTHR36510:SF1">
    <property type="entry name" value="GLUTAMATE--CYSTEINE LIGASE 2-RELATED"/>
    <property type="match status" value="1"/>
</dbReference>
<keyword evidence="3 5" id="KW-0067">ATP-binding</keyword>
<dbReference type="InterPro" id="IPR011793">
    <property type="entry name" value="YbdK"/>
</dbReference>
<dbReference type="NCBIfam" id="TIGR02050">
    <property type="entry name" value="gshA_cyan_rel"/>
    <property type="match status" value="1"/>
</dbReference>
<evidence type="ECO:0000256" key="3">
    <source>
        <dbReference type="ARBA" id="ARBA00022840"/>
    </source>
</evidence>
<gene>
    <name evidence="6" type="ORF">GCM10023094_07910</name>
</gene>
<keyword evidence="1 5" id="KW-0436">Ligase</keyword>
<dbReference type="EMBL" id="BAABFB010000020">
    <property type="protein sequence ID" value="GAA4473719.1"/>
    <property type="molecule type" value="Genomic_DNA"/>
</dbReference>
<protein>
    <recommendedName>
        <fullName evidence="5">Putative glutamate--cysteine ligase 2</fullName>
        <ecNumber evidence="5">6.3.2.2</ecNumber>
    </recommendedName>
    <alternativeName>
        <fullName evidence="5">Gamma-glutamylcysteine synthetase 2</fullName>
        <shortName evidence="5">GCS 2</shortName>
        <shortName evidence="5">Gamma-GCS 2</shortName>
    </alternativeName>
</protein>
<dbReference type="RefSeq" id="WP_345342410.1">
    <property type="nucleotide sequence ID" value="NZ_BAABFB010000020.1"/>
</dbReference>
<proteinExistence type="inferred from homology"/>
<organism evidence="6 7">
    <name type="scientific">Rhodococcus olei</name>
    <dbReference type="NCBI Taxonomy" id="2161675"/>
    <lineage>
        <taxon>Bacteria</taxon>
        <taxon>Bacillati</taxon>
        <taxon>Actinomycetota</taxon>
        <taxon>Actinomycetes</taxon>
        <taxon>Mycobacteriales</taxon>
        <taxon>Nocardiaceae</taxon>
        <taxon>Rhodococcus</taxon>
    </lineage>
</organism>
<dbReference type="Proteomes" id="UP001501183">
    <property type="component" value="Unassembled WGS sequence"/>
</dbReference>
<dbReference type="SUPFAM" id="SSF55931">
    <property type="entry name" value="Glutamine synthetase/guanido kinase"/>
    <property type="match status" value="1"/>
</dbReference>
<evidence type="ECO:0000313" key="6">
    <source>
        <dbReference type="EMBL" id="GAA4473719.1"/>
    </source>
</evidence>